<proteinExistence type="inferred from homology"/>
<feature type="region of interest" description="Disordered" evidence="4">
    <location>
        <begin position="167"/>
        <end position="255"/>
    </location>
</feature>
<comment type="subcellular location">
    <subcellularLocation>
        <location evidence="1">Nucleus</location>
    </subcellularLocation>
</comment>
<dbReference type="EMBL" id="JANBVO010000043">
    <property type="protein sequence ID" value="KAJ9134409.1"/>
    <property type="molecule type" value="Genomic_DNA"/>
</dbReference>
<reference evidence="5" key="1">
    <citation type="submission" date="2022-07" db="EMBL/GenBank/DDBJ databases">
        <title>Fungi with potential for degradation of polypropylene.</title>
        <authorList>
            <person name="Gostincar C."/>
        </authorList>
    </citation>
    <scope>NUCLEOTIDE SEQUENCE</scope>
    <source>
        <strain evidence="5">EXF-13308</strain>
    </source>
</reference>
<protein>
    <submittedName>
        <fullName evidence="5">DUF1740-domain-containing protein</fullName>
    </submittedName>
</protein>
<dbReference type="InterPro" id="IPR011990">
    <property type="entry name" value="TPR-like_helical_dom_sf"/>
</dbReference>
<sequence length="1083" mass="121452">MSSRDDKKPTVPKFSSFKPKPANTPAKEDDIKGRGKDEDRERRSSPREDRRHKGHSHRHRLERRSSPSATKESSRPPSVKEADPKAEDSLFSIDKRGDPLIVRYGGNDRNRIPAYRRYGFGRVLGADGRLTVIADGRREVFSLGGHREGASAFRDRSFLAKVSRRKPRLLKPRQEPEHLDPLVGRDEDFLPLSGSHKRKRAGDGLSASDDDGGDKAHYRSIQGKAKAKDFVDSDLDTESDSSGDEENDQSQDPIRRRAIELSRQTREHPEDIDSWMQLIDLQAALLQLGETVGDFQKTPDEVQGLANVRVSLLEEALPHAITESDRERILLSLMREGAKIWTPKNLAKKWAEISKETSSFALWKARLDFELTDLVNLTSERLKQFHLERLHFLRNQMVGATAQDKLVSICNEMIYVFLRTTRYLEDVGFTELAVAAWQALLEMTFARPPNGPGDPVDSDISSSFRDFWESEVARIGEDNAKGWRHFTEEMDDLPEPRPNSAPEVPATRDAYKAWASVEQQQACSSRMPARTMDEDTEDDPFRVVMYSDIEPLLFYIPPSTLPLTKASIFDSFLLFCRLPPASGMNPYVRSAYADPFIYQAGSLFERNLQAVKTDQTQDEDDGSRKRPHFSQGATYAALSSDVLFAGPDWFNILENWKAISADNKGTLESGWILRTARQVALTFGFAEAAEYSLALAWNSEPSSVKKAARSLLKQYPSRVSLYNAYALAESANGNKDVARKVLDSATSQGLGLGSHDSGGQLLWNTWAWMELADGDKDKALGRLVASAQSLKEAASSPEGLGSAPAQVLKARQSFVAARDYLLSSSGVDVAWLFAESHALLEYLTGTGPQEPISDQQGNISAAIASILAFSDDVVSRGQGESAAHERLLQSAGRLLYHHAKHGPFRPTYLREQLQRFITLFPRNTIFLALFAWAEPSLRIDDPVRDLLTRLVLVDSRDSITSRIFAITHELRVGTVHSTRTAFECALDSYACKGNISLWRAYIRFCYDHKELRAKAKDVYYRAIASCPWSKEIAMEAFTTLARDMSSSELRAVFSTLSEKGTRLHIDLEEFLSRWGKAQKQTQT</sequence>
<dbReference type="InterPro" id="IPR013633">
    <property type="entry name" value="NRDE-2"/>
</dbReference>
<evidence type="ECO:0000256" key="3">
    <source>
        <dbReference type="ARBA" id="ARBA00023242"/>
    </source>
</evidence>
<evidence type="ECO:0000313" key="6">
    <source>
        <dbReference type="Proteomes" id="UP001174694"/>
    </source>
</evidence>
<feature type="compositionally biased region" description="Acidic residues" evidence="4">
    <location>
        <begin position="232"/>
        <end position="249"/>
    </location>
</feature>
<keyword evidence="3" id="KW-0539">Nucleus</keyword>
<evidence type="ECO:0000313" key="5">
    <source>
        <dbReference type="EMBL" id="KAJ9134409.1"/>
    </source>
</evidence>
<comment type="similarity">
    <text evidence="2">Belongs to the NRDE2 family.</text>
</comment>
<feature type="compositionally biased region" description="Basic and acidic residues" evidence="4">
    <location>
        <begin position="172"/>
        <end position="188"/>
    </location>
</feature>
<accession>A0AA38RAX0</accession>
<organism evidence="5 6">
    <name type="scientific">Pleurostoma richardsiae</name>
    <dbReference type="NCBI Taxonomy" id="41990"/>
    <lineage>
        <taxon>Eukaryota</taxon>
        <taxon>Fungi</taxon>
        <taxon>Dikarya</taxon>
        <taxon>Ascomycota</taxon>
        <taxon>Pezizomycotina</taxon>
        <taxon>Sordariomycetes</taxon>
        <taxon>Sordariomycetidae</taxon>
        <taxon>Calosphaeriales</taxon>
        <taxon>Pleurostomataceae</taxon>
        <taxon>Pleurostoma</taxon>
    </lineage>
</organism>
<dbReference type="Proteomes" id="UP001174694">
    <property type="component" value="Unassembled WGS sequence"/>
</dbReference>
<comment type="caution">
    <text evidence="5">The sequence shown here is derived from an EMBL/GenBank/DDBJ whole genome shotgun (WGS) entry which is preliminary data.</text>
</comment>
<evidence type="ECO:0000256" key="4">
    <source>
        <dbReference type="SAM" id="MobiDB-lite"/>
    </source>
</evidence>
<feature type="region of interest" description="Disordered" evidence="4">
    <location>
        <begin position="1"/>
        <end position="91"/>
    </location>
</feature>
<dbReference type="GO" id="GO:0031048">
    <property type="term" value="P:regulatory ncRNA-mediated heterochromatin formation"/>
    <property type="evidence" value="ECO:0007669"/>
    <property type="project" value="TreeGrafter"/>
</dbReference>
<dbReference type="GO" id="GO:0071013">
    <property type="term" value="C:catalytic step 2 spliceosome"/>
    <property type="evidence" value="ECO:0007669"/>
    <property type="project" value="TreeGrafter"/>
</dbReference>
<dbReference type="PANTHER" id="PTHR13471">
    <property type="entry name" value="TETRATRICOPEPTIDE-LIKE HELICAL"/>
    <property type="match status" value="1"/>
</dbReference>
<dbReference type="Gene3D" id="1.25.40.10">
    <property type="entry name" value="Tetratricopeptide repeat domain"/>
    <property type="match status" value="1"/>
</dbReference>
<keyword evidence="6" id="KW-1185">Reference proteome</keyword>
<feature type="compositionally biased region" description="Basic and acidic residues" evidence="4">
    <location>
        <begin position="26"/>
        <end position="51"/>
    </location>
</feature>
<dbReference type="SUPFAM" id="SSF48452">
    <property type="entry name" value="TPR-like"/>
    <property type="match status" value="1"/>
</dbReference>
<evidence type="ECO:0000256" key="1">
    <source>
        <dbReference type="ARBA" id="ARBA00004123"/>
    </source>
</evidence>
<dbReference type="AlphaFoldDB" id="A0AA38RAX0"/>
<dbReference type="GO" id="GO:1902369">
    <property type="term" value="P:negative regulation of RNA catabolic process"/>
    <property type="evidence" value="ECO:0007669"/>
    <property type="project" value="TreeGrafter"/>
</dbReference>
<gene>
    <name evidence="5" type="ORF">NKR23_g10132</name>
</gene>
<feature type="compositionally biased region" description="Basic and acidic residues" evidence="4">
    <location>
        <begin position="72"/>
        <end position="91"/>
    </location>
</feature>
<name>A0AA38RAX0_9PEZI</name>
<evidence type="ECO:0000256" key="2">
    <source>
        <dbReference type="ARBA" id="ARBA00009265"/>
    </source>
</evidence>
<feature type="compositionally biased region" description="Basic residues" evidence="4">
    <location>
        <begin position="52"/>
        <end position="62"/>
    </location>
</feature>
<dbReference type="PANTHER" id="PTHR13471:SF0">
    <property type="entry name" value="NUCLEAR EXOSOME REGULATOR NRDE2"/>
    <property type="match status" value="1"/>
</dbReference>
<dbReference type="Pfam" id="PF08424">
    <property type="entry name" value="NRDE-2"/>
    <property type="match status" value="1"/>
</dbReference>